<feature type="transmembrane region" description="Helical" evidence="15">
    <location>
        <begin position="165"/>
        <end position="187"/>
    </location>
</feature>
<dbReference type="AlphaFoldDB" id="A0A379JUB2"/>
<keyword evidence="7 18" id="KW-0808">Transferase</keyword>
<dbReference type="EMBL" id="UGUV01000002">
    <property type="protein sequence ID" value="SUD51593.1"/>
    <property type="molecule type" value="Genomic_DNA"/>
</dbReference>
<keyword evidence="8 15" id="KW-0812">Transmembrane</keyword>
<feature type="domain" description="HAMP" evidence="17">
    <location>
        <begin position="188"/>
        <end position="240"/>
    </location>
</feature>
<dbReference type="PANTHER" id="PTHR44936">
    <property type="entry name" value="SENSOR PROTEIN CREC"/>
    <property type="match status" value="1"/>
</dbReference>
<keyword evidence="13" id="KW-0902">Two-component regulatory system</keyword>
<evidence type="ECO:0000256" key="12">
    <source>
        <dbReference type="ARBA" id="ARBA00022989"/>
    </source>
</evidence>
<dbReference type="InterPro" id="IPR004358">
    <property type="entry name" value="Sig_transdc_His_kin-like_C"/>
</dbReference>
<evidence type="ECO:0000256" key="15">
    <source>
        <dbReference type="SAM" id="Phobius"/>
    </source>
</evidence>
<dbReference type="CDD" id="cd00082">
    <property type="entry name" value="HisKA"/>
    <property type="match status" value="1"/>
</dbReference>
<dbReference type="SMART" id="SM00304">
    <property type="entry name" value="HAMP"/>
    <property type="match status" value="1"/>
</dbReference>
<feature type="domain" description="Histidine kinase" evidence="16">
    <location>
        <begin position="248"/>
        <end position="451"/>
    </location>
</feature>
<dbReference type="InterPro" id="IPR003661">
    <property type="entry name" value="HisK_dim/P_dom"/>
</dbReference>
<dbReference type="SUPFAM" id="SSF55874">
    <property type="entry name" value="ATPase domain of HSP90 chaperone/DNA topoisomerase II/histidine kinase"/>
    <property type="match status" value="1"/>
</dbReference>
<dbReference type="PRINTS" id="PR00344">
    <property type="entry name" value="BCTRLSENSOR"/>
</dbReference>
<dbReference type="SMART" id="SM00387">
    <property type="entry name" value="HATPase_c"/>
    <property type="match status" value="1"/>
</dbReference>
<accession>A0A379JUB2</accession>
<evidence type="ECO:0000256" key="4">
    <source>
        <dbReference type="ARBA" id="ARBA00022475"/>
    </source>
</evidence>
<keyword evidence="10" id="KW-0418">Kinase</keyword>
<dbReference type="InterPro" id="IPR005467">
    <property type="entry name" value="His_kinase_dom"/>
</dbReference>
<dbReference type="GO" id="GO:0000155">
    <property type="term" value="F:phosphorelay sensor kinase activity"/>
    <property type="evidence" value="ECO:0007669"/>
    <property type="project" value="InterPro"/>
</dbReference>
<dbReference type="InterPro" id="IPR003594">
    <property type="entry name" value="HATPase_dom"/>
</dbReference>
<dbReference type="EC" id="2.7.13.3" evidence="3"/>
<evidence type="ECO:0000256" key="6">
    <source>
        <dbReference type="ARBA" id="ARBA00022553"/>
    </source>
</evidence>
<evidence type="ECO:0000259" key="17">
    <source>
        <dbReference type="PROSITE" id="PS50885"/>
    </source>
</evidence>
<keyword evidence="12 15" id="KW-1133">Transmembrane helix</keyword>
<dbReference type="SUPFAM" id="SSF47384">
    <property type="entry name" value="Homodimeric domain of signal transducing histidine kinase"/>
    <property type="match status" value="1"/>
</dbReference>
<gene>
    <name evidence="18" type="primary">envZ_2</name>
    <name evidence="18" type="ORF">NCTC10692_02049</name>
</gene>
<organism evidence="18 19">
    <name type="scientific">Ectopseudomonas oleovorans</name>
    <name type="common">Pseudomonas oleovorans</name>
    <dbReference type="NCBI Taxonomy" id="301"/>
    <lineage>
        <taxon>Bacteria</taxon>
        <taxon>Pseudomonadati</taxon>
        <taxon>Pseudomonadota</taxon>
        <taxon>Gammaproteobacteria</taxon>
        <taxon>Pseudomonadales</taxon>
        <taxon>Pseudomonadaceae</taxon>
        <taxon>Ectopseudomonas</taxon>
    </lineage>
</organism>
<dbReference type="InterPro" id="IPR036097">
    <property type="entry name" value="HisK_dim/P_sf"/>
</dbReference>
<dbReference type="Pfam" id="PF00512">
    <property type="entry name" value="HisKA"/>
    <property type="match status" value="1"/>
</dbReference>
<dbReference type="Pfam" id="PF02518">
    <property type="entry name" value="HATPase_c"/>
    <property type="match status" value="1"/>
</dbReference>
<keyword evidence="5" id="KW-0997">Cell inner membrane</keyword>
<reference evidence="18 19" key="1">
    <citation type="submission" date="2018-06" db="EMBL/GenBank/DDBJ databases">
        <authorList>
            <consortium name="Pathogen Informatics"/>
            <person name="Doyle S."/>
        </authorList>
    </citation>
    <scope>NUCLEOTIDE SEQUENCE [LARGE SCALE GENOMIC DNA]</scope>
    <source>
        <strain evidence="18 19">NCTC10692</strain>
    </source>
</reference>
<dbReference type="Gene3D" id="3.30.565.10">
    <property type="entry name" value="Histidine kinase-like ATPase, C-terminal domain"/>
    <property type="match status" value="1"/>
</dbReference>
<dbReference type="GO" id="GO:0005524">
    <property type="term" value="F:ATP binding"/>
    <property type="evidence" value="ECO:0007669"/>
    <property type="project" value="UniProtKB-KW"/>
</dbReference>
<evidence type="ECO:0000256" key="2">
    <source>
        <dbReference type="ARBA" id="ARBA00004429"/>
    </source>
</evidence>
<evidence type="ECO:0000313" key="18">
    <source>
        <dbReference type="EMBL" id="SUD51593.1"/>
    </source>
</evidence>
<evidence type="ECO:0000256" key="3">
    <source>
        <dbReference type="ARBA" id="ARBA00012438"/>
    </source>
</evidence>
<evidence type="ECO:0000256" key="13">
    <source>
        <dbReference type="ARBA" id="ARBA00023012"/>
    </source>
</evidence>
<keyword evidence="6" id="KW-0597">Phosphoprotein</keyword>
<dbReference type="InterPro" id="IPR036890">
    <property type="entry name" value="HATPase_C_sf"/>
</dbReference>
<feature type="transmembrane region" description="Helical" evidence="15">
    <location>
        <begin position="31"/>
        <end position="54"/>
    </location>
</feature>
<evidence type="ECO:0000259" key="16">
    <source>
        <dbReference type="PROSITE" id="PS50109"/>
    </source>
</evidence>
<protein>
    <recommendedName>
        <fullName evidence="3">histidine kinase</fullName>
        <ecNumber evidence="3">2.7.13.3</ecNumber>
    </recommendedName>
</protein>
<sequence length="458" mass="51181">MLAKTLFRIASCARSYGCVLMKAPYWFPQSFFARTLWLVLVVVLFSKALTLVYLMMNEDVLVDRQYSHGAALTLRAYWAANPEDRDRIAQAAGLKRIPRDKVPASEQHWPYSEIFQRQMQTELGPDTETRVRATTPPALWVRAPSLGDGWVRVPMYPHPLRGQRIWSVLGWFLGIGLLSTAAAWIFVRQLNAPLKRLVFAARQLGQGRSVRLPVSDTPSEMTEVYRAFNQMAEDVEQAARERELMLAGVSHDLRTPLTRLRLALEFMENDTELTDDMVRDIEDMDAILDQFLAFIRDGRGEPVEEADFPELVRETLAPYNQGNERVRLCLEAIPPFPLRRVSIKRLLTNLVENALNHGGGDAVEVVASLAGDHSAPYVVLSVLDRGNGIDPAELDSIFNPFIRGDRARGGRGTGLGLAIVKRIAALHGGSVELRNRSGGGLEARVRLPLGLLLPRDAV</sequence>
<dbReference type="PROSITE" id="PS50109">
    <property type="entry name" value="HIS_KIN"/>
    <property type="match status" value="1"/>
</dbReference>
<evidence type="ECO:0000256" key="14">
    <source>
        <dbReference type="ARBA" id="ARBA00023136"/>
    </source>
</evidence>
<keyword evidence="14 15" id="KW-0472">Membrane</keyword>
<keyword evidence="4" id="KW-1003">Cell membrane</keyword>
<dbReference type="Pfam" id="PF00672">
    <property type="entry name" value="HAMP"/>
    <property type="match status" value="1"/>
</dbReference>
<evidence type="ECO:0000256" key="1">
    <source>
        <dbReference type="ARBA" id="ARBA00000085"/>
    </source>
</evidence>
<proteinExistence type="predicted"/>
<dbReference type="InterPro" id="IPR003660">
    <property type="entry name" value="HAMP_dom"/>
</dbReference>
<comment type="catalytic activity">
    <reaction evidence="1">
        <text>ATP + protein L-histidine = ADP + protein N-phospho-L-histidine.</text>
        <dbReference type="EC" id="2.7.13.3"/>
    </reaction>
</comment>
<dbReference type="PROSITE" id="PS50885">
    <property type="entry name" value="HAMP"/>
    <property type="match status" value="1"/>
</dbReference>
<dbReference type="Gene3D" id="1.10.287.130">
    <property type="match status" value="1"/>
</dbReference>
<comment type="subcellular location">
    <subcellularLocation>
        <location evidence="2">Cell inner membrane</location>
        <topology evidence="2">Multi-pass membrane protein</topology>
    </subcellularLocation>
</comment>
<name>A0A379JUB2_ECTOL</name>
<keyword evidence="9" id="KW-0547">Nucleotide-binding</keyword>
<evidence type="ECO:0000256" key="10">
    <source>
        <dbReference type="ARBA" id="ARBA00022777"/>
    </source>
</evidence>
<dbReference type="SMART" id="SM00388">
    <property type="entry name" value="HisKA"/>
    <property type="match status" value="1"/>
</dbReference>
<dbReference type="Proteomes" id="UP000255303">
    <property type="component" value="Unassembled WGS sequence"/>
</dbReference>
<dbReference type="GO" id="GO:0005886">
    <property type="term" value="C:plasma membrane"/>
    <property type="evidence" value="ECO:0007669"/>
    <property type="project" value="UniProtKB-SubCell"/>
</dbReference>
<evidence type="ECO:0000256" key="5">
    <source>
        <dbReference type="ARBA" id="ARBA00022519"/>
    </source>
</evidence>
<dbReference type="PANTHER" id="PTHR44936:SF5">
    <property type="entry name" value="SENSOR HISTIDINE KINASE ENVZ"/>
    <property type="match status" value="1"/>
</dbReference>
<evidence type="ECO:0000313" key="19">
    <source>
        <dbReference type="Proteomes" id="UP000255303"/>
    </source>
</evidence>
<keyword evidence="11" id="KW-0067">ATP-binding</keyword>
<dbReference type="InterPro" id="IPR050980">
    <property type="entry name" value="2C_sensor_his_kinase"/>
</dbReference>
<evidence type="ECO:0000256" key="7">
    <source>
        <dbReference type="ARBA" id="ARBA00022679"/>
    </source>
</evidence>
<dbReference type="CDD" id="cd06225">
    <property type="entry name" value="HAMP"/>
    <property type="match status" value="1"/>
</dbReference>
<evidence type="ECO:0000256" key="11">
    <source>
        <dbReference type="ARBA" id="ARBA00022840"/>
    </source>
</evidence>
<evidence type="ECO:0000256" key="9">
    <source>
        <dbReference type="ARBA" id="ARBA00022741"/>
    </source>
</evidence>
<evidence type="ECO:0000256" key="8">
    <source>
        <dbReference type="ARBA" id="ARBA00022692"/>
    </source>
</evidence>